<dbReference type="PANTHER" id="PTHR30204">
    <property type="entry name" value="REDOX-CYCLING DRUG-SENSING TRANSCRIPTIONAL ACTIVATOR SOXR"/>
    <property type="match status" value="1"/>
</dbReference>
<evidence type="ECO:0000313" key="6">
    <source>
        <dbReference type="EMBL" id="MDT2539179.1"/>
    </source>
</evidence>
<organism evidence="6 7">
    <name type="scientific">Enterococcus raffinosus</name>
    <dbReference type="NCBI Taxonomy" id="71452"/>
    <lineage>
        <taxon>Bacteria</taxon>
        <taxon>Bacillati</taxon>
        <taxon>Bacillota</taxon>
        <taxon>Bacilli</taxon>
        <taxon>Lactobacillales</taxon>
        <taxon>Enterococcaceae</taxon>
        <taxon>Enterococcus</taxon>
    </lineage>
</organism>
<dbReference type="Proteomes" id="UP001249240">
    <property type="component" value="Unassembled WGS sequence"/>
</dbReference>
<dbReference type="GO" id="GO:0003700">
    <property type="term" value="F:DNA-binding transcription factor activity"/>
    <property type="evidence" value="ECO:0007669"/>
    <property type="project" value="InterPro"/>
</dbReference>
<evidence type="ECO:0000256" key="4">
    <source>
        <dbReference type="ARBA" id="ARBA00023163"/>
    </source>
</evidence>
<dbReference type="InterPro" id="IPR009061">
    <property type="entry name" value="DNA-bd_dom_put_sf"/>
</dbReference>
<feature type="domain" description="HTH merR-type" evidence="5">
    <location>
        <begin position="131"/>
        <end position="200"/>
    </location>
</feature>
<evidence type="ECO:0000256" key="1">
    <source>
        <dbReference type="ARBA" id="ARBA00022491"/>
    </source>
</evidence>
<dbReference type="EMBL" id="JARPXM010000014">
    <property type="protein sequence ID" value="MDT2539179.1"/>
    <property type="molecule type" value="Genomic_DNA"/>
</dbReference>
<protein>
    <submittedName>
        <fullName evidence="6">MerR family transcriptional regulator</fullName>
    </submittedName>
</protein>
<dbReference type="GO" id="GO:0003677">
    <property type="term" value="F:DNA binding"/>
    <property type="evidence" value="ECO:0007669"/>
    <property type="project" value="UniProtKB-KW"/>
</dbReference>
<dbReference type="InterPro" id="IPR047057">
    <property type="entry name" value="MerR_fam"/>
</dbReference>
<dbReference type="CDD" id="cd00592">
    <property type="entry name" value="HTH_MerR-like"/>
    <property type="match status" value="1"/>
</dbReference>
<dbReference type="PANTHER" id="PTHR30204:SF69">
    <property type="entry name" value="MERR-FAMILY TRANSCRIPTIONAL REGULATOR"/>
    <property type="match status" value="1"/>
</dbReference>
<keyword evidence="4" id="KW-0804">Transcription</keyword>
<sequence>MRIEKKYRPIDLARVFNLHPNTIRLYEKQGFLSLSKRDKNGHRLFSDLHVLQVKICRCIFGYSFTNRKIRDAGNKVMWASGKKQWQSGKEYAIDYLKIIENEYKLAQRTADILHHWATDKNEGPLTSKQDHLSRKEAAELFGVTVETVRNWERNRLIKASVTGNLGEIRYDDEELEKMTVIYMLRQAGYSITAIQKSIMLYEQGRGEQVLKALNEPVDQKEIPTEDRWHFELSVGDRWQTELKKILAAAEKIPAIFDELSTL</sequence>
<keyword evidence="3" id="KW-0238">DNA-binding</keyword>
<evidence type="ECO:0000313" key="7">
    <source>
        <dbReference type="Proteomes" id="UP001249240"/>
    </source>
</evidence>
<dbReference type="AlphaFoldDB" id="A0AAW8T2L2"/>
<dbReference type="RefSeq" id="WP_035019737.1">
    <property type="nucleotide sequence ID" value="NZ_BAAAXM010000058.1"/>
</dbReference>
<name>A0AAW8T2L2_9ENTE</name>
<evidence type="ECO:0000256" key="3">
    <source>
        <dbReference type="ARBA" id="ARBA00023125"/>
    </source>
</evidence>
<dbReference type="SMART" id="SM00422">
    <property type="entry name" value="HTH_MERR"/>
    <property type="match status" value="2"/>
</dbReference>
<keyword evidence="1" id="KW-0678">Repressor</keyword>
<accession>A0AAW8T2L2</accession>
<evidence type="ECO:0000256" key="2">
    <source>
        <dbReference type="ARBA" id="ARBA00023015"/>
    </source>
</evidence>
<dbReference type="Pfam" id="PF13411">
    <property type="entry name" value="MerR_1"/>
    <property type="match status" value="2"/>
</dbReference>
<dbReference type="SUPFAM" id="SSF46955">
    <property type="entry name" value="Putative DNA-binding domain"/>
    <property type="match status" value="2"/>
</dbReference>
<keyword evidence="2" id="KW-0805">Transcription regulation</keyword>
<dbReference type="PROSITE" id="PS50937">
    <property type="entry name" value="HTH_MERR_2"/>
    <property type="match status" value="1"/>
</dbReference>
<dbReference type="InterPro" id="IPR000551">
    <property type="entry name" value="MerR-type_HTH_dom"/>
</dbReference>
<proteinExistence type="predicted"/>
<comment type="caution">
    <text evidence="6">The sequence shown here is derived from an EMBL/GenBank/DDBJ whole genome shotgun (WGS) entry which is preliminary data.</text>
</comment>
<gene>
    <name evidence="6" type="ORF">P7D78_13670</name>
</gene>
<reference evidence="6" key="1">
    <citation type="submission" date="2023-03" db="EMBL/GenBank/DDBJ databases">
        <authorList>
            <person name="Shen W."/>
            <person name="Cai J."/>
        </authorList>
    </citation>
    <scope>NUCLEOTIDE SEQUENCE</scope>
    <source>
        <strain evidence="6">B646-2</strain>
    </source>
</reference>
<dbReference type="Gene3D" id="1.10.1660.10">
    <property type="match status" value="2"/>
</dbReference>
<evidence type="ECO:0000259" key="5">
    <source>
        <dbReference type="PROSITE" id="PS50937"/>
    </source>
</evidence>